<protein>
    <recommendedName>
        <fullName evidence="4">Lipoprotein</fullName>
    </recommendedName>
</protein>
<evidence type="ECO:0000313" key="2">
    <source>
        <dbReference type="EMBL" id="MDI2090862.1"/>
    </source>
</evidence>
<name>A0ABT6Q171_9PROT</name>
<evidence type="ECO:0000256" key="1">
    <source>
        <dbReference type="SAM" id="MobiDB-lite"/>
    </source>
</evidence>
<proteinExistence type="predicted"/>
<dbReference type="EMBL" id="JASBAO010000001">
    <property type="protein sequence ID" value="MDI2090862.1"/>
    <property type="molecule type" value="Genomic_DNA"/>
</dbReference>
<dbReference type="RefSeq" id="WP_281447981.1">
    <property type="nucleotide sequence ID" value="NZ_JASBAO010000001.1"/>
</dbReference>
<organism evidence="2 3">
    <name type="scientific">Commensalibacter oyaizuii</name>
    <dbReference type="NCBI Taxonomy" id="3043873"/>
    <lineage>
        <taxon>Bacteria</taxon>
        <taxon>Pseudomonadati</taxon>
        <taxon>Pseudomonadota</taxon>
        <taxon>Alphaproteobacteria</taxon>
        <taxon>Acetobacterales</taxon>
        <taxon>Acetobacteraceae</taxon>
    </lineage>
</organism>
<evidence type="ECO:0008006" key="4">
    <source>
        <dbReference type="Google" id="ProtNLM"/>
    </source>
</evidence>
<sequence length="323" mass="34342">MKEISFFRVSKIVACLLSFTPLIGCMTVPHPFEKQAGNKGGVLSNPPPARLIVPVPTESLLNDKESAVLAHDIAKAMLDQTVPAVVGKAQKGEWLLVTKVENQGDMVVPKLSIISPDGKVQATRDAMPVSTKDWASGNEAIYAQVAQQAAPIVNEVLTGLQARQMVSDPHSLKNRPAQIYFEGVKGAPGDGNTVIARQFVVSLNDKLNAIQQDKSKADYSVGCNVSVTNGAAGTRGNPVQHVEVVWRIVDKKGKEAGKVTQINDVPAHSLDVYWGDTGSAVGEEAAGGIKRVIDNYSGRNNRPLAENGGMTKAPLVTPPGLQN</sequence>
<evidence type="ECO:0000313" key="3">
    <source>
        <dbReference type="Proteomes" id="UP001431634"/>
    </source>
</evidence>
<dbReference type="Proteomes" id="UP001431634">
    <property type="component" value="Unassembled WGS sequence"/>
</dbReference>
<gene>
    <name evidence="2" type="ORF">QJV27_05675</name>
</gene>
<comment type="caution">
    <text evidence="2">The sequence shown here is derived from an EMBL/GenBank/DDBJ whole genome shotgun (WGS) entry which is preliminary data.</text>
</comment>
<keyword evidence="3" id="KW-1185">Reference proteome</keyword>
<feature type="region of interest" description="Disordered" evidence="1">
    <location>
        <begin position="300"/>
        <end position="323"/>
    </location>
</feature>
<reference evidence="2" key="1">
    <citation type="submission" date="2023-05" db="EMBL/GenBank/DDBJ databases">
        <title>Whole genome sequence of Commensalibacter sp.</title>
        <authorList>
            <person name="Charoenyingcharoen P."/>
            <person name="Yukphan P."/>
        </authorList>
    </citation>
    <scope>NUCLEOTIDE SEQUENCE</scope>
    <source>
        <strain evidence="2">TBRC 16381</strain>
    </source>
</reference>
<accession>A0ABT6Q171</accession>